<gene>
    <name evidence="2" type="ORF">ACFPQB_09020</name>
</gene>
<evidence type="ECO:0000313" key="3">
    <source>
        <dbReference type="Proteomes" id="UP001596072"/>
    </source>
</evidence>
<dbReference type="CDD" id="cd07812">
    <property type="entry name" value="SRPBCC"/>
    <property type="match status" value="1"/>
</dbReference>
<evidence type="ECO:0000256" key="1">
    <source>
        <dbReference type="SAM" id="MobiDB-lite"/>
    </source>
</evidence>
<name>A0ABW0ZHN5_9ACTN</name>
<comment type="caution">
    <text evidence="2">The sequence shown here is derived from an EMBL/GenBank/DDBJ whole genome shotgun (WGS) entry which is preliminary data.</text>
</comment>
<sequence length="163" mass="18102">MSSNARIFHCSPDDVFDILEDGWSYATWVVGAARIREVEEAWPEPGSRIHHSVGAWPLLLSDTTSVEDIDRPHSILLTVRAWPAGEGRVRISCDPEDSGTRVTIEEDASSGPALLVLKPVRDLMLSWRNVEALRRLAYLAESRARKADDTDGDGSVAKVRRQP</sequence>
<dbReference type="EMBL" id="JBHSNS010000003">
    <property type="protein sequence ID" value="MFC5729061.1"/>
    <property type="molecule type" value="Genomic_DNA"/>
</dbReference>
<proteinExistence type="predicted"/>
<accession>A0ABW0ZHN5</accession>
<reference evidence="3" key="1">
    <citation type="journal article" date="2019" name="Int. J. Syst. Evol. Microbiol.">
        <title>The Global Catalogue of Microorganisms (GCM) 10K type strain sequencing project: providing services to taxonomists for standard genome sequencing and annotation.</title>
        <authorList>
            <consortium name="The Broad Institute Genomics Platform"/>
            <consortium name="The Broad Institute Genome Sequencing Center for Infectious Disease"/>
            <person name="Wu L."/>
            <person name="Ma J."/>
        </authorList>
    </citation>
    <scope>NUCLEOTIDE SEQUENCE [LARGE SCALE GENOMIC DNA]</scope>
    <source>
        <strain evidence="3">YIM 94188</strain>
    </source>
</reference>
<evidence type="ECO:0000313" key="2">
    <source>
        <dbReference type="EMBL" id="MFC5729061.1"/>
    </source>
</evidence>
<dbReference type="Proteomes" id="UP001596072">
    <property type="component" value="Unassembled WGS sequence"/>
</dbReference>
<dbReference type="Pfam" id="PF10604">
    <property type="entry name" value="Polyketide_cyc2"/>
    <property type="match status" value="1"/>
</dbReference>
<feature type="region of interest" description="Disordered" evidence="1">
    <location>
        <begin position="144"/>
        <end position="163"/>
    </location>
</feature>
<dbReference type="InterPro" id="IPR019587">
    <property type="entry name" value="Polyketide_cyclase/dehydratase"/>
</dbReference>
<dbReference type="RefSeq" id="WP_136434920.1">
    <property type="nucleotide sequence ID" value="NZ_JBHSNS010000003.1"/>
</dbReference>
<organism evidence="2 3">
    <name type="scientific">Nocardioides vastitatis</name>
    <dbReference type="NCBI Taxonomy" id="2568655"/>
    <lineage>
        <taxon>Bacteria</taxon>
        <taxon>Bacillati</taxon>
        <taxon>Actinomycetota</taxon>
        <taxon>Actinomycetes</taxon>
        <taxon>Propionibacteriales</taxon>
        <taxon>Nocardioidaceae</taxon>
        <taxon>Nocardioides</taxon>
    </lineage>
</organism>
<keyword evidence="3" id="KW-1185">Reference proteome</keyword>
<dbReference type="InterPro" id="IPR023393">
    <property type="entry name" value="START-like_dom_sf"/>
</dbReference>
<dbReference type="Gene3D" id="3.30.530.20">
    <property type="match status" value="1"/>
</dbReference>
<dbReference type="SUPFAM" id="SSF55961">
    <property type="entry name" value="Bet v1-like"/>
    <property type="match status" value="1"/>
</dbReference>
<protein>
    <submittedName>
        <fullName evidence="2">SRPBCC family protein</fullName>
    </submittedName>
</protein>